<dbReference type="AlphaFoldDB" id="A0A387HP27"/>
<dbReference type="RefSeq" id="WP_120722792.1">
    <property type="nucleotide sequence ID" value="NZ_CP032698.1"/>
</dbReference>
<dbReference type="InterPro" id="IPR045993">
    <property type="entry name" value="DUF5949"/>
</dbReference>
<reference evidence="1 2" key="1">
    <citation type="submission" date="2018-10" db="EMBL/GenBank/DDBJ databases">
        <title>Relationship between Morphology and Antimicrobial Activity in Streptomyces.</title>
        <authorList>
            <person name="Kang H.J."/>
            <person name="Kim S.B."/>
        </authorList>
    </citation>
    <scope>NUCLEOTIDE SEQUENCE [LARGE SCALE GENOMIC DNA]</scope>
    <source>
        <strain evidence="1 2">BH38</strain>
    </source>
</reference>
<keyword evidence="2" id="KW-1185">Reference proteome</keyword>
<evidence type="ECO:0000313" key="2">
    <source>
        <dbReference type="Proteomes" id="UP000271554"/>
    </source>
</evidence>
<dbReference type="Proteomes" id="UP000271554">
    <property type="component" value="Chromosome"/>
</dbReference>
<gene>
    <name evidence="1" type="ORF">DWB77_04337</name>
</gene>
<dbReference type="OrthoDB" id="4309362at2"/>
<evidence type="ECO:0000313" key="1">
    <source>
        <dbReference type="EMBL" id="AYG82167.1"/>
    </source>
</evidence>
<dbReference type="EMBL" id="CP032698">
    <property type="protein sequence ID" value="AYG82167.1"/>
    <property type="molecule type" value="Genomic_DNA"/>
</dbReference>
<sequence length="166" mass="17348">MTSASSAVQPSRAALLGSLIVIAWSGEHPDESGDMPFLMAYPLGDGVQGPEGAEVAARAFLEEIGMPPGSVVDQSHGGSFPLTLIVQAGRAVLTLPTMTAQCPAPPEWLAAAERRGTVQFIFATRSWPEAVPGVAVTDEQLRAFAGDEATITTAGHCLLPIRRLRG</sequence>
<name>A0A387HP27_9ACTN</name>
<dbReference type="Pfam" id="PF19374">
    <property type="entry name" value="DUF5949"/>
    <property type="match status" value="1"/>
</dbReference>
<dbReference type="KEGG" id="shun:DWB77_04337"/>
<organism evidence="1 2">
    <name type="scientific">Streptomyces hundungensis</name>
    <dbReference type="NCBI Taxonomy" id="1077946"/>
    <lineage>
        <taxon>Bacteria</taxon>
        <taxon>Bacillati</taxon>
        <taxon>Actinomycetota</taxon>
        <taxon>Actinomycetes</taxon>
        <taxon>Kitasatosporales</taxon>
        <taxon>Streptomycetaceae</taxon>
        <taxon>Streptomyces</taxon>
    </lineage>
</organism>
<protein>
    <submittedName>
        <fullName evidence="1">Uncharacterized protein</fullName>
    </submittedName>
</protein>
<proteinExistence type="predicted"/>
<accession>A0A387HP27</accession>